<evidence type="ECO:0000313" key="4">
    <source>
        <dbReference type="Proteomes" id="UP000070168"/>
    </source>
</evidence>
<keyword evidence="2" id="KW-0472">Membrane</keyword>
<dbReference type="GeneID" id="63710344"/>
<sequence>MIHTRHPHPTPLGTKDLGPISILAPFSALIISIILTICFLIRFYILEGFLIRRLYGPIYTRMSELNRRGFINHHIAGVTKVIILIVAAYPFISVAFFRGPSFSTPYVHGSVVTLGDILVIVAQMLIGIYIFELIYRVKLSPVAVMHHVGTIIIGQVAIAITLPPLREPDAYLEFVLCLVWGAFDVVFELFPHVAIVLYRIFPDRHRFLGNVFLFSCCSTALGTVAETIVMMWLFSTSWDRWRLAFKIVTPILHAAFSAAQIHGSIVFWRMYCRQKRFQAEDDVEAREPNTKHEGEDSVHRQSESQGGRSVEWEGDLGLITIKSEVPLVDAVERSR</sequence>
<accession>A0A135LYZ7</accession>
<dbReference type="AlphaFoldDB" id="A0A135LYZ7"/>
<keyword evidence="2" id="KW-1133">Transmembrane helix</keyword>
<evidence type="ECO:0000256" key="2">
    <source>
        <dbReference type="SAM" id="Phobius"/>
    </source>
</evidence>
<feature type="transmembrane region" description="Helical" evidence="2">
    <location>
        <begin position="117"/>
        <end position="135"/>
    </location>
</feature>
<dbReference type="RefSeq" id="XP_040652721.1">
    <property type="nucleotide sequence ID" value="XM_040795044.1"/>
</dbReference>
<dbReference type="Proteomes" id="UP000070168">
    <property type="component" value="Unassembled WGS sequence"/>
</dbReference>
<name>A0A135LYZ7_PENPA</name>
<feature type="transmembrane region" description="Helical" evidence="2">
    <location>
        <begin position="210"/>
        <end position="235"/>
    </location>
</feature>
<protein>
    <recommendedName>
        <fullName evidence="5">TLC domain-containing protein</fullName>
    </recommendedName>
</protein>
<comment type="caution">
    <text evidence="3">The sequence shown here is derived from an EMBL/GenBank/DDBJ whole genome shotgun (WGS) entry which is preliminary data.</text>
</comment>
<feature type="transmembrane region" description="Helical" evidence="2">
    <location>
        <begin position="75"/>
        <end position="97"/>
    </location>
</feature>
<feature type="transmembrane region" description="Helical" evidence="2">
    <location>
        <begin position="20"/>
        <end position="45"/>
    </location>
</feature>
<gene>
    <name evidence="3" type="ORF">PGRI_073300</name>
</gene>
<keyword evidence="2" id="KW-0812">Transmembrane</keyword>
<dbReference type="OMA" id="EFYMCMV"/>
<feature type="transmembrane region" description="Helical" evidence="2">
    <location>
        <begin position="247"/>
        <end position="268"/>
    </location>
</feature>
<reference evidence="3 4" key="1">
    <citation type="journal article" date="2016" name="BMC Genomics">
        <title>Genome sequencing and secondary metabolism of the postharvest pathogen Penicillium griseofulvum.</title>
        <authorList>
            <person name="Banani H."/>
            <person name="Marcet-Houben M."/>
            <person name="Ballester A.R."/>
            <person name="Abbruscato P."/>
            <person name="Gonzalez-Candelas L."/>
            <person name="Gabaldon T."/>
            <person name="Spadaro D."/>
        </authorList>
    </citation>
    <scope>NUCLEOTIDE SEQUENCE [LARGE SCALE GENOMIC DNA]</scope>
    <source>
        <strain evidence="3 4">PG3</strain>
    </source>
</reference>
<feature type="compositionally biased region" description="Basic and acidic residues" evidence="1">
    <location>
        <begin position="285"/>
        <end position="302"/>
    </location>
</feature>
<dbReference type="OrthoDB" id="10010954at2759"/>
<feature type="transmembrane region" description="Helical" evidence="2">
    <location>
        <begin position="171"/>
        <end position="198"/>
    </location>
</feature>
<evidence type="ECO:0008006" key="5">
    <source>
        <dbReference type="Google" id="ProtNLM"/>
    </source>
</evidence>
<feature type="region of interest" description="Disordered" evidence="1">
    <location>
        <begin position="282"/>
        <end position="311"/>
    </location>
</feature>
<organism evidence="3 4">
    <name type="scientific">Penicillium patulum</name>
    <name type="common">Penicillium griseofulvum</name>
    <dbReference type="NCBI Taxonomy" id="5078"/>
    <lineage>
        <taxon>Eukaryota</taxon>
        <taxon>Fungi</taxon>
        <taxon>Dikarya</taxon>
        <taxon>Ascomycota</taxon>
        <taxon>Pezizomycotina</taxon>
        <taxon>Eurotiomycetes</taxon>
        <taxon>Eurotiomycetidae</taxon>
        <taxon>Eurotiales</taxon>
        <taxon>Aspergillaceae</taxon>
        <taxon>Penicillium</taxon>
    </lineage>
</organism>
<proteinExistence type="predicted"/>
<evidence type="ECO:0000313" key="3">
    <source>
        <dbReference type="EMBL" id="KXG54186.1"/>
    </source>
</evidence>
<evidence type="ECO:0000256" key="1">
    <source>
        <dbReference type="SAM" id="MobiDB-lite"/>
    </source>
</evidence>
<keyword evidence="4" id="KW-1185">Reference proteome</keyword>
<feature type="transmembrane region" description="Helical" evidence="2">
    <location>
        <begin position="142"/>
        <end position="165"/>
    </location>
</feature>
<dbReference type="EMBL" id="LHQR01000013">
    <property type="protein sequence ID" value="KXG54186.1"/>
    <property type="molecule type" value="Genomic_DNA"/>
</dbReference>